<dbReference type="PIRSF" id="PIRSF018072">
    <property type="entry name" value="UCP018072"/>
    <property type="match status" value="1"/>
</dbReference>
<organism evidence="2 3">
    <name type="scientific">Sporichthya brevicatena</name>
    <dbReference type="NCBI Taxonomy" id="171442"/>
    <lineage>
        <taxon>Bacteria</taxon>
        <taxon>Bacillati</taxon>
        <taxon>Actinomycetota</taxon>
        <taxon>Actinomycetes</taxon>
        <taxon>Sporichthyales</taxon>
        <taxon>Sporichthyaceae</taxon>
        <taxon>Sporichthya</taxon>
    </lineage>
</organism>
<reference evidence="2 3" key="1">
    <citation type="journal article" date="2019" name="Int. J. Syst. Evol. Microbiol.">
        <title>The Global Catalogue of Microorganisms (GCM) 10K type strain sequencing project: providing services to taxonomists for standard genome sequencing and annotation.</title>
        <authorList>
            <consortium name="The Broad Institute Genomics Platform"/>
            <consortium name="The Broad Institute Genome Sequencing Center for Infectious Disease"/>
            <person name="Wu L."/>
            <person name="Ma J."/>
        </authorList>
    </citation>
    <scope>NUCLEOTIDE SEQUENCE [LARGE SCALE GENOMIC DNA]</scope>
    <source>
        <strain evidence="2 3">JCM 10671</strain>
    </source>
</reference>
<dbReference type="InterPro" id="IPR029069">
    <property type="entry name" value="HotDog_dom_sf"/>
</dbReference>
<dbReference type="InterPro" id="IPR016709">
    <property type="entry name" value="HadA-like"/>
</dbReference>
<gene>
    <name evidence="2" type="ORF">GCM10009547_02120</name>
</gene>
<protein>
    <submittedName>
        <fullName evidence="2">MaoC family dehydratase N-terminal domain-containing protein</fullName>
    </submittedName>
</protein>
<dbReference type="InterPro" id="IPR039569">
    <property type="entry name" value="FAS1-like_DH_region"/>
</dbReference>
<dbReference type="EMBL" id="BAAAHE010000002">
    <property type="protein sequence ID" value="GAA0603992.1"/>
    <property type="molecule type" value="Genomic_DNA"/>
</dbReference>
<sequence length="152" mass="16413">MGVDPAAIGTVLEPVSMDIERGRLVAFARATGQLDPVYSDLDAAKNAGHRDLPVPPTFLFAIEQELPNAFQWGLDLGIDLRYVLHGGQDFSYHRMAYAGERLTATSTIAEVYTKRGGALEFVVKKTAVTDESGSLVADLTLTLVVRHPEVAA</sequence>
<evidence type="ECO:0000259" key="1">
    <source>
        <dbReference type="Pfam" id="PF13452"/>
    </source>
</evidence>
<dbReference type="SUPFAM" id="SSF54637">
    <property type="entry name" value="Thioesterase/thiol ester dehydrase-isomerase"/>
    <property type="match status" value="1"/>
</dbReference>
<dbReference type="Gene3D" id="3.10.129.10">
    <property type="entry name" value="Hotdog Thioesterase"/>
    <property type="match status" value="1"/>
</dbReference>
<dbReference type="CDD" id="cd03441">
    <property type="entry name" value="R_hydratase_like"/>
    <property type="match status" value="1"/>
</dbReference>
<dbReference type="RefSeq" id="WP_344600660.1">
    <property type="nucleotide sequence ID" value="NZ_BAAAHE010000002.1"/>
</dbReference>
<dbReference type="Proteomes" id="UP001500957">
    <property type="component" value="Unassembled WGS sequence"/>
</dbReference>
<evidence type="ECO:0000313" key="3">
    <source>
        <dbReference type="Proteomes" id="UP001500957"/>
    </source>
</evidence>
<dbReference type="Pfam" id="PF13452">
    <property type="entry name" value="FAS1_DH_region"/>
    <property type="match status" value="1"/>
</dbReference>
<evidence type="ECO:0000313" key="2">
    <source>
        <dbReference type="EMBL" id="GAA0603992.1"/>
    </source>
</evidence>
<keyword evidence="3" id="KW-1185">Reference proteome</keyword>
<name>A0ABN1G4G9_9ACTN</name>
<comment type="caution">
    <text evidence="2">The sequence shown here is derived from an EMBL/GenBank/DDBJ whole genome shotgun (WGS) entry which is preliminary data.</text>
</comment>
<feature type="domain" description="FAS1-like dehydratase" evidence="1">
    <location>
        <begin position="6"/>
        <end position="138"/>
    </location>
</feature>
<proteinExistence type="predicted"/>
<accession>A0ABN1G4G9</accession>